<dbReference type="HAMAP" id="MF_01877">
    <property type="entry name" value="16SrRNA_methyltr_I"/>
    <property type="match status" value="1"/>
</dbReference>
<keyword evidence="4 6" id="KW-0808">Transferase</keyword>
<comment type="catalytic activity">
    <reaction evidence="6">
        <text>cytidine(1402) in 16S rRNA + S-adenosyl-L-methionine = 2'-O-methylcytidine(1402) in 16S rRNA + S-adenosyl-L-homocysteine + H(+)</text>
        <dbReference type="Rhea" id="RHEA:42924"/>
        <dbReference type="Rhea" id="RHEA-COMP:10285"/>
        <dbReference type="Rhea" id="RHEA-COMP:10286"/>
        <dbReference type="ChEBI" id="CHEBI:15378"/>
        <dbReference type="ChEBI" id="CHEBI:57856"/>
        <dbReference type="ChEBI" id="CHEBI:59789"/>
        <dbReference type="ChEBI" id="CHEBI:74495"/>
        <dbReference type="ChEBI" id="CHEBI:82748"/>
        <dbReference type="EC" id="2.1.1.198"/>
    </reaction>
</comment>
<feature type="domain" description="RsmI HTH" evidence="8">
    <location>
        <begin position="243"/>
        <end position="282"/>
    </location>
</feature>
<dbReference type="Proteomes" id="UP000030856">
    <property type="component" value="Unassembled WGS sequence"/>
</dbReference>
<sequence length="284" mass="31099">MSTEQKSGVLYIVATPIGNLEDISRRAVRILSEVDLVAAEDTRHTGQLLSALGIRAELLSVHEHNEEKRSGQLIDKLSSGLSVALVSDAGTPLISDPGFVVVRACREAGARVVPVPGPSAVITALSVSGLPSDRFQFEGFLPRNSSKRRSRLEELMNLPHTLIFYESSHRLRESLEDFRTVFEASRQVVIARELTKQYETLLSGTSGELLEMLTDDANQTRGEMVVLVEPAPEGGGEELVIGVDKLLKAALDELPPSQAAAMVARLTDLRKKELYQRAMEMKEP</sequence>
<protein>
    <recommendedName>
        <fullName evidence="6">Ribosomal RNA small subunit methyltransferase I</fullName>
        <ecNumber evidence="6">2.1.1.198</ecNumber>
    </recommendedName>
    <alternativeName>
        <fullName evidence="6">16S rRNA 2'-O-ribose C1402 methyltransferase</fullName>
    </alternativeName>
    <alternativeName>
        <fullName evidence="6">rRNA (cytidine-2'-O-)-methyltransferase RsmI</fullName>
    </alternativeName>
</protein>
<evidence type="ECO:0000256" key="3">
    <source>
        <dbReference type="ARBA" id="ARBA00022603"/>
    </source>
</evidence>
<dbReference type="PANTHER" id="PTHR46111:SF1">
    <property type="entry name" value="RIBOSOMAL RNA SMALL SUBUNIT METHYLTRANSFERASE I"/>
    <property type="match status" value="1"/>
</dbReference>
<accession>A0A0B0H7W6</accession>
<dbReference type="Proteomes" id="UP000190962">
    <property type="component" value="Unassembled WGS sequence"/>
</dbReference>
<dbReference type="PANTHER" id="PTHR46111">
    <property type="entry name" value="RIBOSOMAL RNA SMALL SUBUNIT METHYLTRANSFERASE I"/>
    <property type="match status" value="1"/>
</dbReference>
<dbReference type="InterPro" id="IPR008189">
    <property type="entry name" value="rRNA_ssu_MeTfrase_I"/>
</dbReference>
<evidence type="ECO:0000256" key="2">
    <source>
        <dbReference type="ARBA" id="ARBA00022552"/>
    </source>
</evidence>
<dbReference type="eggNOG" id="COG0313">
    <property type="taxonomic scope" value="Bacteria"/>
</dbReference>
<reference evidence="9 11" key="1">
    <citation type="journal article" date="2014" name="BMC Genomics">
        <title>The genome of the intracellular bacterium of the coastal bivalve, Solemya velum: a blueprint for thriving in and out of symbiosis.</title>
        <authorList>
            <person name="Dmytrenko O."/>
            <person name="Russell S.L."/>
            <person name="Loo W.T."/>
            <person name="Fontanez K.M."/>
            <person name="Liao L."/>
            <person name="Roeselers G."/>
            <person name="Sharma R."/>
            <person name="Stewart F.J."/>
            <person name="Newton I.L."/>
            <person name="Woyke T."/>
            <person name="Wu D."/>
            <person name="Lang J.M."/>
            <person name="Eisen J.A."/>
            <person name="Cavanaugh C.M."/>
        </authorList>
    </citation>
    <scope>NUCLEOTIDE SEQUENCE [LARGE SCALE GENOMIC DNA]</scope>
    <source>
        <strain evidence="9 11">WH</strain>
    </source>
</reference>
<dbReference type="GeneID" id="86991197"/>
<proteinExistence type="inferred from homology"/>
<dbReference type="InterPro" id="IPR000878">
    <property type="entry name" value="4pyrrol_Mease"/>
</dbReference>
<evidence type="ECO:0000256" key="1">
    <source>
        <dbReference type="ARBA" id="ARBA00022490"/>
    </source>
</evidence>
<dbReference type="EMBL" id="JRAA01000001">
    <property type="protein sequence ID" value="KHF26268.1"/>
    <property type="molecule type" value="Genomic_DNA"/>
</dbReference>
<dbReference type="SUPFAM" id="SSF53790">
    <property type="entry name" value="Tetrapyrrole methylase"/>
    <property type="match status" value="1"/>
</dbReference>
<dbReference type="InterPro" id="IPR035996">
    <property type="entry name" value="4pyrrol_Methylase_sf"/>
</dbReference>
<dbReference type="GO" id="GO:0005737">
    <property type="term" value="C:cytoplasm"/>
    <property type="evidence" value="ECO:0007669"/>
    <property type="project" value="UniProtKB-SubCell"/>
</dbReference>
<feature type="domain" description="Tetrapyrrole methylase" evidence="7">
    <location>
        <begin position="10"/>
        <end position="209"/>
    </location>
</feature>
<keyword evidence="5 6" id="KW-0949">S-adenosyl-L-methionine</keyword>
<comment type="function">
    <text evidence="6">Catalyzes the 2'-O-methylation of the ribose of cytidine 1402 (C1402) in 16S rRNA.</text>
</comment>
<evidence type="ECO:0000256" key="4">
    <source>
        <dbReference type="ARBA" id="ARBA00022679"/>
    </source>
</evidence>
<dbReference type="NCBIfam" id="TIGR00096">
    <property type="entry name" value="16S rRNA (cytidine(1402)-2'-O)-methyltransferase"/>
    <property type="match status" value="1"/>
</dbReference>
<keyword evidence="2 6" id="KW-0698">rRNA processing</keyword>
<evidence type="ECO:0000259" key="8">
    <source>
        <dbReference type="Pfam" id="PF23016"/>
    </source>
</evidence>
<dbReference type="RefSeq" id="WP_043116011.1">
    <property type="nucleotide sequence ID" value="NZ_JRAA01000001.1"/>
</dbReference>
<dbReference type="PROSITE" id="PS01296">
    <property type="entry name" value="RSMI"/>
    <property type="match status" value="1"/>
</dbReference>
<dbReference type="FunFam" id="3.40.1010.10:FF:000002">
    <property type="entry name" value="Ribosomal RNA small subunit methyltransferase I"/>
    <property type="match status" value="1"/>
</dbReference>
<dbReference type="InterPro" id="IPR014777">
    <property type="entry name" value="4pyrrole_Mease_sub1"/>
</dbReference>
<dbReference type="Pfam" id="PF23016">
    <property type="entry name" value="RsmI_C"/>
    <property type="match status" value="1"/>
</dbReference>
<dbReference type="AlphaFoldDB" id="A0A0B0H7W6"/>
<name>A0A0B0H7W6_SOVGS</name>
<dbReference type="GO" id="GO:0070677">
    <property type="term" value="F:rRNA (cytosine-2'-O-)-methyltransferase activity"/>
    <property type="evidence" value="ECO:0007669"/>
    <property type="project" value="UniProtKB-UniRule"/>
</dbReference>
<organism evidence="9 11">
    <name type="scientific">Solemya velum gill symbiont</name>
    <dbReference type="NCBI Taxonomy" id="2340"/>
    <lineage>
        <taxon>Bacteria</taxon>
        <taxon>Pseudomonadati</taxon>
        <taxon>Pseudomonadota</taxon>
        <taxon>Gammaproteobacteria</taxon>
        <taxon>sulfur-oxidizing symbionts</taxon>
    </lineage>
</organism>
<dbReference type="PATRIC" id="fig|2340.3.peg.778"/>
<dbReference type="OrthoDB" id="9809084at2"/>
<evidence type="ECO:0000259" key="7">
    <source>
        <dbReference type="Pfam" id="PF00590"/>
    </source>
</evidence>
<evidence type="ECO:0000313" key="11">
    <source>
        <dbReference type="Proteomes" id="UP000030856"/>
    </source>
</evidence>
<dbReference type="InterPro" id="IPR053910">
    <property type="entry name" value="RsmI_HTH"/>
</dbReference>
<keyword evidence="3 6" id="KW-0489">Methyltransferase</keyword>
<evidence type="ECO:0000313" key="10">
    <source>
        <dbReference type="EMBL" id="OOY35976.1"/>
    </source>
</evidence>
<keyword evidence="1 6" id="KW-0963">Cytoplasm</keyword>
<comment type="caution">
    <text evidence="9">The sequence shown here is derived from an EMBL/GenBank/DDBJ whole genome shotgun (WGS) entry which is preliminary data.</text>
</comment>
<dbReference type="InterPro" id="IPR018063">
    <property type="entry name" value="SAM_MeTrfase_RsmI_CS"/>
</dbReference>
<dbReference type="PIRSF" id="PIRSF005917">
    <property type="entry name" value="MTase_YraL"/>
    <property type="match status" value="1"/>
</dbReference>
<dbReference type="FunFam" id="3.30.950.10:FF:000002">
    <property type="entry name" value="Ribosomal RNA small subunit methyltransferase I"/>
    <property type="match status" value="1"/>
</dbReference>
<evidence type="ECO:0000256" key="6">
    <source>
        <dbReference type="HAMAP-Rule" id="MF_01877"/>
    </source>
</evidence>
<dbReference type="Gene3D" id="3.30.950.10">
    <property type="entry name" value="Methyltransferase, Cobalt-precorrin-4 Transmethylase, Domain 2"/>
    <property type="match status" value="1"/>
</dbReference>
<comment type="subcellular location">
    <subcellularLocation>
        <location evidence="6">Cytoplasm</location>
    </subcellularLocation>
</comment>
<evidence type="ECO:0000256" key="5">
    <source>
        <dbReference type="ARBA" id="ARBA00022691"/>
    </source>
</evidence>
<dbReference type="InterPro" id="IPR014776">
    <property type="entry name" value="4pyrrole_Mease_sub2"/>
</dbReference>
<dbReference type="CDD" id="cd11648">
    <property type="entry name" value="RsmI"/>
    <property type="match status" value="1"/>
</dbReference>
<comment type="similarity">
    <text evidence="6">Belongs to the methyltransferase superfamily. RsmI family.</text>
</comment>
<dbReference type="EC" id="2.1.1.198" evidence="6"/>
<keyword evidence="11" id="KW-1185">Reference proteome</keyword>
<dbReference type="STRING" id="2340.JV46_15940"/>
<gene>
    <name evidence="6" type="primary">rsmI</name>
    <name evidence="10" type="ORF">BOV88_02765</name>
    <name evidence="9" type="ORF">JV46_15940</name>
</gene>
<dbReference type="Pfam" id="PF00590">
    <property type="entry name" value="TP_methylase"/>
    <property type="match status" value="1"/>
</dbReference>
<evidence type="ECO:0000313" key="12">
    <source>
        <dbReference type="Proteomes" id="UP000190962"/>
    </source>
</evidence>
<dbReference type="Gene3D" id="3.40.1010.10">
    <property type="entry name" value="Cobalt-precorrin-4 Transmethylase, Domain 1"/>
    <property type="match status" value="1"/>
</dbReference>
<dbReference type="EMBL" id="MPNX01000002">
    <property type="protein sequence ID" value="OOY35976.1"/>
    <property type="molecule type" value="Genomic_DNA"/>
</dbReference>
<reference evidence="10 12" key="2">
    <citation type="submission" date="2016-11" db="EMBL/GenBank/DDBJ databases">
        <title>Mixed transmission modes and dynamic genome evolution in an obligate animal-bacterial symbiosis.</title>
        <authorList>
            <person name="Russell S.L."/>
            <person name="Corbett-Detig R.B."/>
            <person name="Cavanaugh C.M."/>
        </authorList>
    </citation>
    <scope>NUCLEOTIDE SEQUENCE [LARGE SCALE GENOMIC DNA]</scope>
    <source>
        <strain evidence="10">MA-KB16</strain>
    </source>
</reference>
<evidence type="ECO:0000313" key="9">
    <source>
        <dbReference type="EMBL" id="KHF26268.1"/>
    </source>
</evidence>